<organism evidence="2 3">
    <name type="scientific">Yersinia rohdei</name>
    <dbReference type="NCBI Taxonomy" id="29485"/>
    <lineage>
        <taxon>Bacteria</taxon>
        <taxon>Pseudomonadati</taxon>
        <taxon>Pseudomonadota</taxon>
        <taxon>Gammaproteobacteria</taxon>
        <taxon>Enterobacterales</taxon>
        <taxon>Yersiniaceae</taxon>
        <taxon>Yersinia</taxon>
    </lineage>
</organism>
<dbReference type="SUPFAM" id="SSF56801">
    <property type="entry name" value="Acetyl-CoA synthetase-like"/>
    <property type="match status" value="1"/>
</dbReference>
<dbReference type="AlphaFoldDB" id="A0A0U1HTU3"/>
<dbReference type="InterPro" id="IPR000873">
    <property type="entry name" value="AMP-dep_synth/lig_dom"/>
</dbReference>
<dbReference type="InterPro" id="IPR050237">
    <property type="entry name" value="ATP-dep_AMP-bd_enzyme"/>
</dbReference>
<dbReference type="STRING" id="29485.CH64_1629"/>
<dbReference type="InterPro" id="IPR042099">
    <property type="entry name" value="ANL_N_sf"/>
</dbReference>
<name>A0A0U1HTU3_YERRO</name>
<dbReference type="PANTHER" id="PTHR43767">
    <property type="entry name" value="LONG-CHAIN-FATTY-ACID--COA LIGASE"/>
    <property type="match status" value="1"/>
</dbReference>
<dbReference type="GO" id="GO:0016878">
    <property type="term" value="F:acid-thiol ligase activity"/>
    <property type="evidence" value="ECO:0007669"/>
    <property type="project" value="UniProtKB-ARBA"/>
</dbReference>
<dbReference type="Pfam" id="PF00501">
    <property type="entry name" value="AMP-binding"/>
    <property type="match status" value="1"/>
</dbReference>
<dbReference type="Gene3D" id="3.30.300.30">
    <property type="match status" value="1"/>
</dbReference>
<feature type="domain" description="AMP-dependent synthetase/ligase" evidence="1">
    <location>
        <begin position="132"/>
        <end position="302"/>
    </location>
</feature>
<sequence>MDYQEEGSTTVNLAMANWLDHSRDDALVIAMCGTKSITLNQLRCDVAYLSHKMTLLPNMRWALCFENSYWFTVALLATLYCKKTPVIFGHAREAVLKEQLHEFDGMLTDQQLNLECPRIMVTGHVSPEAIYSPLPNWPSDASLILFTSGSTGAPKAVVKSIEGLDIESHWLAMQWGRYIDRANNPLIVASVSHQHLYGLTFRIFLPLSLGIPFQAELIGYHEQLQFLPECCSPIFISSPAFLKRLDVKLPPIQCQQIFSAGGPLSFHDAQSTLAVLGILPTEIYGATETGLIAHRQQFEPQQPWQFFSGITLDINSDNTFTVYSALIPESTGMPMSDIIELSDDGQGFHLLGRQDRIVKIEEKRVSLTEIEQRLLLLPDIADATVLLLTQNERVNIAAVVVLTDAGKEQFCTETMSSFNQKLRSALRNWLEPASLPRRVRVIDVIPVNPQGKRDYARLQELFL</sequence>
<evidence type="ECO:0000313" key="2">
    <source>
        <dbReference type="EMBL" id="CQI91203.1"/>
    </source>
</evidence>
<dbReference type="Gene3D" id="3.40.50.12780">
    <property type="entry name" value="N-terminal domain of ligase-like"/>
    <property type="match status" value="1"/>
</dbReference>
<dbReference type="EMBL" id="CTKE01000011">
    <property type="protein sequence ID" value="CQI91203.1"/>
    <property type="molecule type" value="Genomic_DNA"/>
</dbReference>
<accession>A0A0U1HTU3</accession>
<dbReference type="PANTHER" id="PTHR43767:SF1">
    <property type="entry name" value="NONRIBOSOMAL PEPTIDE SYNTHASE PES1 (EUROFUNG)-RELATED"/>
    <property type="match status" value="1"/>
</dbReference>
<dbReference type="InterPro" id="IPR020845">
    <property type="entry name" value="AMP-binding_CS"/>
</dbReference>
<protein>
    <submittedName>
        <fullName evidence="2">Putative AMP-binding protein</fullName>
    </submittedName>
</protein>
<evidence type="ECO:0000259" key="1">
    <source>
        <dbReference type="Pfam" id="PF00501"/>
    </source>
</evidence>
<gene>
    <name evidence="2" type="ORF">ERS008555_02340</name>
</gene>
<dbReference type="Proteomes" id="UP000042054">
    <property type="component" value="Unassembled WGS sequence"/>
</dbReference>
<reference evidence="2 3" key="1">
    <citation type="submission" date="2015-03" db="EMBL/GenBank/DDBJ databases">
        <authorList>
            <person name="Murphy D."/>
        </authorList>
    </citation>
    <scope>NUCLEOTIDE SEQUENCE [LARGE SCALE GENOMIC DNA]</scope>
    <source>
        <strain evidence="2 3">68/02</strain>
    </source>
</reference>
<dbReference type="InterPro" id="IPR045851">
    <property type="entry name" value="AMP-bd_C_sf"/>
</dbReference>
<dbReference type="PROSITE" id="PS00455">
    <property type="entry name" value="AMP_BINDING"/>
    <property type="match status" value="1"/>
</dbReference>
<proteinExistence type="predicted"/>
<evidence type="ECO:0000313" key="3">
    <source>
        <dbReference type="Proteomes" id="UP000042054"/>
    </source>
</evidence>